<evidence type="ECO:0000313" key="4">
    <source>
        <dbReference type="Proteomes" id="UP000733379"/>
    </source>
</evidence>
<feature type="transmembrane region" description="Helical" evidence="2">
    <location>
        <begin position="21"/>
        <end position="46"/>
    </location>
</feature>
<keyword evidence="2" id="KW-0472">Membrane</keyword>
<evidence type="ECO:0000256" key="1">
    <source>
        <dbReference type="SAM" id="MobiDB-lite"/>
    </source>
</evidence>
<comment type="caution">
    <text evidence="3">The sequence shown here is derived from an EMBL/GenBank/DDBJ whole genome shotgun (WGS) entry which is preliminary data.</text>
</comment>
<feature type="transmembrane region" description="Helical" evidence="2">
    <location>
        <begin position="131"/>
        <end position="152"/>
    </location>
</feature>
<feature type="transmembrane region" description="Helical" evidence="2">
    <location>
        <begin position="99"/>
        <end position="125"/>
    </location>
</feature>
<feature type="compositionally biased region" description="Pro residues" evidence="1">
    <location>
        <begin position="208"/>
        <end position="223"/>
    </location>
</feature>
<proteinExistence type="predicted"/>
<dbReference type="EMBL" id="JAHKNI010000001">
    <property type="protein sequence ID" value="MBU3060199.1"/>
    <property type="molecule type" value="Genomic_DNA"/>
</dbReference>
<keyword evidence="2" id="KW-0812">Transmembrane</keyword>
<accession>A0ABS6AQB3</accession>
<organism evidence="3 4">
    <name type="scientific">Nocardia albiluteola</name>
    <dbReference type="NCBI Taxonomy" id="2842303"/>
    <lineage>
        <taxon>Bacteria</taxon>
        <taxon>Bacillati</taxon>
        <taxon>Actinomycetota</taxon>
        <taxon>Actinomycetes</taxon>
        <taxon>Mycobacteriales</taxon>
        <taxon>Nocardiaceae</taxon>
        <taxon>Nocardia</taxon>
    </lineage>
</organism>
<sequence length="253" mass="25066">MSYQPYPGQYQPYPQQNASGGTAIAAGVLASLGAVGQVFGGLVQVVLATTQGNEIDGMYNISWYPAYMLVIGALAVVCGALLAMGAIGLFRRSQMGRMLVLAGCALAILIGIAGIGVAITGGVVVSASGRLGLVGGSFGLVFPIATIVLTVLPATTRWLAQAPVQQLTSPPGGAAPAPPASPVPTAGGPVPNPGPAAPPGAQPWVPGALPPYPAQPASPPNGPAPYSAAPTPFPAAPPVAGAADDSPWRRPEL</sequence>
<protein>
    <submittedName>
        <fullName evidence="3">Uncharacterized protein</fullName>
    </submittedName>
</protein>
<feature type="transmembrane region" description="Helical" evidence="2">
    <location>
        <begin position="66"/>
        <end position="87"/>
    </location>
</feature>
<evidence type="ECO:0000313" key="3">
    <source>
        <dbReference type="EMBL" id="MBU3060199.1"/>
    </source>
</evidence>
<keyword evidence="4" id="KW-1185">Reference proteome</keyword>
<name>A0ABS6AQB3_9NOCA</name>
<feature type="region of interest" description="Disordered" evidence="1">
    <location>
        <begin position="166"/>
        <end position="253"/>
    </location>
</feature>
<dbReference type="Proteomes" id="UP000733379">
    <property type="component" value="Unassembled WGS sequence"/>
</dbReference>
<evidence type="ECO:0000256" key="2">
    <source>
        <dbReference type="SAM" id="Phobius"/>
    </source>
</evidence>
<gene>
    <name evidence="3" type="ORF">KO481_01485</name>
</gene>
<reference evidence="3 4" key="1">
    <citation type="submission" date="2021-06" db="EMBL/GenBank/DDBJ databases">
        <title>Actinomycetes sequencing.</title>
        <authorList>
            <person name="Shan Q."/>
        </authorList>
    </citation>
    <scope>NUCLEOTIDE SEQUENCE [LARGE SCALE GENOMIC DNA]</scope>
    <source>
        <strain evidence="3 4">NEAU-G5</strain>
    </source>
</reference>
<keyword evidence="2" id="KW-1133">Transmembrane helix</keyword>
<feature type="compositionally biased region" description="Pro residues" evidence="1">
    <location>
        <begin position="190"/>
        <end position="201"/>
    </location>
</feature>
<dbReference type="RefSeq" id="WP_215915102.1">
    <property type="nucleotide sequence ID" value="NZ_JAHKNI010000001.1"/>
</dbReference>